<evidence type="ECO:0000256" key="8">
    <source>
        <dbReference type="ARBA" id="ARBA00023133"/>
    </source>
</evidence>
<dbReference type="Pfam" id="PF02628">
    <property type="entry name" value="COX15-CtaA"/>
    <property type="match status" value="1"/>
</dbReference>
<dbReference type="InterPro" id="IPR003780">
    <property type="entry name" value="COX15/CtaA_fam"/>
</dbReference>
<name>A0A6N2LCJ5_SALVM</name>
<evidence type="ECO:0000256" key="9">
    <source>
        <dbReference type="ARBA" id="ARBA00023136"/>
    </source>
</evidence>
<feature type="transmembrane region" description="Helical" evidence="14">
    <location>
        <begin position="1144"/>
        <end position="1162"/>
    </location>
</feature>
<evidence type="ECO:0000313" key="15">
    <source>
        <dbReference type="EMBL" id="VFU37593.1"/>
    </source>
</evidence>
<keyword evidence="6 14" id="KW-0812">Transmembrane</keyword>
<comment type="catalytic activity">
    <reaction evidence="13">
        <text>alpha-D-galactosyl-(1-&gt;3)-1D-myo-inositol + sucrose = raffinose + myo-inositol</text>
        <dbReference type="Rhea" id="RHEA:20161"/>
        <dbReference type="ChEBI" id="CHEBI:16634"/>
        <dbReference type="ChEBI" id="CHEBI:17268"/>
        <dbReference type="ChEBI" id="CHEBI:17505"/>
        <dbReference type="ChEBI" id="CHEBI:17992"/>
        <dbReference type="EC" id="2.4.1.82"/>
    </reaction>
</comment>
<sequence length="1397" mass="154092">MTVGAGISVSDRKLVVLGNCVLNDVHDNIEITPASGSGFINGAFIGVRSDQVGCRRVFPVGKLEYVPSSSFVIVLLFSAIAAEKIRKDEGLRFMCVFRFKMWWMTQRMGNCGQEIPFETQFLIVEARDGSHFDNGEERSALYTVFLPILEGDFRAVLQGNEHNELEICLESGFLFVIAGVFCRRSCCPNFEGSHLVFVAAGSDPFDVITNAGRGIPFADFSHRERKKMPDMLNWFGWCTWDAFYTDVTAEGVKQGLESFEKGGIPPKFVIIDDGWQSVGMDPAGTETIADNSANFANRLTHIKENHKFQKNGKEGNRVEDPALGLKHTVTEIKERHDLKYVYVWHAITGYWGGVRPGGAEMEHYESKMTYPISSPGVESNEHCDAFKSIATNGLGLVNPEKVFSFYNELHSYLSSAGIDGVKVDVQNILETLGAGHGGRVKLARKYHQALEASIARNFRDNGIIYCMSHNTDGLYSDILKIRNRSGMPYLFSAKRSAVIRASDDFWPRDPASHTIHIASVAYNTIFLGEFMQPDWDMFHSLHPMAEYHGAARAVGGCAIYVSDKPGQHDFNLLKKLVLPDGSILRAKLPGRPTRDCLFSDPARDGKSLLKIWNLNDFNGVIGVFNCQGAGWCRVGKTNLIHDENPGTISDFVKAKDVDYLSRVACDGWTGDSVLYSHVGGMFTQGSDVSFTQLNLQCCLSIASTKSRFFLTSFSNVNCRRSSIPSKDAALPLTLKSREFEVFTVVPVKELSNGVRFAPVGLVKMFNSGGAIKELQYDSGTTATVEMKVHGCGLFGAYSSAQPKRISVDCKEVEFGFEEGTGLVSLDLRVAEEELYLWNITDELRWQIASVFIIAASLGINQIEDHHFPPFSFIFLANHSCAAIQINDMIRPPAEEDGGKNNISIKSSPVQRCMSEIWVLERAASYGSSPLASLSLFLQRNKGGSIINNAITNLRGTKITPFNHLRDIHHQQNPPSRSFLYGFKSLLKGHNCQYVPSSSRKMSTVAASVGSESKEGLRLLVNGGPKAQKMVGIWLFGSAAWVFSMVILGGVTRLTRSGLSMTDWKFTGGLPPLSNEDWLIEFEKYKQSPEYKIVNKGMNVEDFKFIYWMEYAHRMWGRGLGILFALPFSYFLRKGYVTVRLGAKLCGLFGLGAGQGLIGWWMVKSGLEEPASEYAQPRVSPYRLAAHLTSAFVIYSGLFWTALSVVMPEPPAESLAWVRGAAKVKRLALPASLIVGVTAVSGAFVAGNDAGHAFNTFPKMGDTWIPGDIFDLKPVIRNFFENTSTVQLDHRILAMTSLTSIGALWWFTRKLDIHPAVKSLIGATVGMAALQVSLGNINPPIICSCVTWNCTSGWGLNTPDVNDSAQSHFAEAVSISSQITASSCEDCLMISLELCLEN</sequence>
<dbReference type="InterPro" id="IPR008811">
    <property type="entry name" value="Glycosyl_hydrolases_36"/>
</dbReference>
<accession>A0A6N2LCJ5</accession>
<comment type="similarity">
    <text evidence="2">Belongs to the glycosyl hydrolases 36 family.</text>
</comment>
<evidence type="ECO:0000256" key="12">
    <source>
        <dbReference type="ARBA" id="ARBA00025404"/>
    </source>
</evidence>
<comment type="pathway">
    <text evidence="11">Porphyrin-containing compound metabolism.</text>
</comment>
<comment type="subcellular location">
    <subcellularLocation>
        <location evidence="1">Membrane</location>
        <topology evidence="1">Multi-pass membrane protein</topology>
    </subcellularLocation>
</comment>
<feature type="transmembrane region" description="Helical" evidence="14">
    <location>
        <begin position="1114"/>
        <end position="1132"/>
    </location>
</feature>
<keyword evidence="4" id="KW-0328">Glycosyltransferase</keyword>
<evidence type="ECO:0000256" key="2">
    <source>
        <dbReference type="ARBA" id="ARBA00007240"/>
    </source>
</evidence>
<dbReference type="Pfam" id="PF05691">
    <property type="entry name" value="Raffinose_syn"/>
    <property type="match status" value="2"/>
</dbReference>
<dbReference type="EC" id="2.4.1.82" evidence="3"/>
<evidence type="ECO:0000256" key="5">
    <source>
        <dbReference type="ARBA" id="ARBA00022679"/>
    </source>
</evidence>
<evidence type="ECO:0000256" key="6">
    <source>
        <dbReference type="ARBA" id="ARBA00022692"/>
    </source>
</evidence>
<keyword evidence="7 14" id="KW-1133">Transmembrane helix</keyword>
<reference evidence="15" key="1">
    <citation type="submission" date="2019-03" db="EMBL/GenBank/DDBJ databases">
        <authorList>
            <person name="Mank J."/>
            <person name="Almeida P."/>
        </authorList>
    </citation>
    <scope>NUCLEOTIDE SEQUENCE</scope>
    <source>
        <strain evidence="15">78183</strain>
    </source>
</reference>
<evidence type="ECO:0000256" key="13">
    <source>
        <dbReference type="ARBA" id="ARBA00049426"/>
    </source>
</evidence>
<gene>
    <name evidence="15" type="ORF">SVIM_LOCUS199933</name>
</gene>
<evidence type="ECO:0000256" key="7">
    <source>
        <dbReference type="ARBA" id="ARBA00022989"/>
    </source>
</evidence>
<evidence type="ECO:0000256" key="14">
    <source>
        <dbReference type="SAM" id="Phobius"/>
    </source>
</evidence>
<dbReference type="SUPFAM" id="SSF51445">
    <property type="entry name" value="(Trans)glycosidases"/>
    <property type="match status" value="1"/>
</dbReference>
<evidence type="ECO:0000256" key="4">
    <source>
        <dbReference type="ARBA" id="ARBA00022676"/>
    </source>
</evidence>
<evidence type="ECO:0000256" key="11">
    <source>
        <dbReference type="ARBA" id="ARBA00023444"/>
    </source>
</evidence>
<dbReference type="PANTHER" id="PTHR31268">
    <property type="match status" value="1"/>
</dbReference>
<organism evidence="15">
    <name type="scientific">Salix viminalis</name>
    <name type="common">Common osier</name>
    <name type="synonym">Basket willow</name>
    <dbReference type="NCBI Taxonomy" id="40686"/>
    <lineage>
        <taxon>Eukaryota</taxon>
        <taxon>Viridiplantae</taxon>
        <taxon>Streptophyta</taxon>
        <taxon>Embryophyta</taxon>
        <taxon>Tracheophyta</taxon>
        <taxon>Spermatophyta</taxon>
        <taxon>Magnoliopsida</taxon>
        <taxon>eudicotyledons</taxon>
        <taxon>Gunneridae</taxon>
        <taxon>Pentapetalae</taxon>
        <taxon>rosids</taxon>
        <taxon>fabids</taxon>
        <taxon>Malpighiales</taxon>
        <taxon>Salicaceae</taxon>
        <taxon>Saliceae</taxon>
        <taxon>Salix</taxon>
    </lineage>
</organism>
<keyword evidence="8" id="KW-0350">Heme biosynthesis</keyword>
<dbReference type="InterPro" id="IPR017853">
    <property type="entry name" value="GH"/>
</dbReference>
<protein>
    <recommendedName>
        <fullName evidence="3">galactinol--sucrose galactosyltransferase</fullName>
        <ecNumber evidence="3">2.4.1.82</ecNumber>
    </recommendedName>
</protein>
<comment type="function">
    <text evidence="12">Transglycosidase operating by a ping-pong reaction mechanism. Involved in the synthesis of raffinose, a major soluble carbohydrate in seeds, roots and tubers.</text>
</comment>
<dbReference type="GO" id="GO:0047274">
    <property type="term" value="F:galactinol-sucrose galactosyltransferase activity"/>
    <property type="evidence" value="ECO:0007669"/>
    <property type="project" value="UniProtKB-EC"/>
</dbReference>
<evidence type="ECO:0000256" key="3">
    <source>
        <dbReference type="ARBA" id="ARBA00012708"/>
    </source>
</evidence>
<dbReference type="EMBL" id="CAADRP010001302">
    <property type="protein sequence ID" value="VFU37593.1"/>
    <property type="molecule type" value="Genomic_DNA"/>
</dbReference>
<proteinExistence type="inferred from homology"/>
<feature type="transmembrane region" description="Helical" evidence="14">
    <location>
        <begin position="1030"/>
        <end position="1050"/>
    </location>
</feature>
<dbReference type="GO" id="GO:0016020">
    <property type="term" value="C:membrane"/>
    <property type="evidence" value="ECO:0007669"/>
    <property type="project" value="UniProtKB-SubCell"/>
</dbReference>
<feature type="transmembrane region" description="Helical" evidence="14">
    <location>
        <begin position="1182"/>
        <end position="1205"/>
    </location>
</feature>
<dbReference type="GO" id="GO:0006784">
    <property type="term" value="P:heme A biosynthetic process"/>
    <property type="evidence" value="ECO:0007669"/>
    <property type="project" value="InterPro"/>
</dbReference>
<keyword evidence="5" id="KW-0808">Transferase</keyword>
<dbReference type="FunFam" id="3.20.20.70:FF:000129">
    <property type="entry name" value="Probable galactinol--sucrose galactosyltransferase 1"/>
    <property type="match status" value="1"/>
</dbReference>
<dbReference type="PANTHER" id="PTHR31268:SF29">
    <property type="entry name" value="GALACTINOL--SUCROSE GALACTOSYLTRANSFERASE 1-RELATED"/>
    <property type="match status" value="1"/>
</dbReference>
<keyword evidence="9 14" id="KW-0472">Membrane</keyword>
<dbReference type="Gene3D" id="3.20.20.70">
    <property type="entry name" value="Aldolase class I"/>
    <property type="match status" value="1"/>
</dbReference>
<evidence type="ECO:0000256" key="10">
    <source>
        <dbReference type="ARBA" id="ARBA00023277"/>
    </source>
</evidence>
<evidence type="ECO:0000256" key="1">
    <source>
        <dbReference type="ARBA" id="ARBA00004141"/>
    </source>
</evidence>
<feature type="transmembrane region" description="Helical" evidence="14">
    <location>
        <begin position="1226"/>
        <end position="1246"/>
    </location>
</feature>
<dbReference type="InterPro" id="IPR013785">
    <property type="entry name" value="Aldolase_TIM"/>
</dbReference>
<keyword evidence="10" id="KW-0119">Carbohydrate metabolism</keyword>